<dbReference type="GO" id="GO:0016758">
    <property type="term" value="F:hexosyltransferase activity"/>
    <property type="evidence" value="ECO:0007669"/>
    <property type="project" value="UniProtKB-ARBA"/>
</dbReference>
<protein>
    <submittedName>
        <fullName evidence="2">Glycosyltransferase family 2 protein</fullName>
    </submittedName>
</protein>
<dbReference type="PANTHER" id="PTHR22916">
    <property type="entry name" value="GLYCOSYLTRANSFERASE"/>
    <property type="match status" value="1"/>
</dbReference>
<dbReference type="EMBL" id="CP032551">
    <property type="protein sequence ID" value="QGT96730.1"/>
    <property type="molecule type" value="Genomic_DNA"/>
</dbReference>
<evidence type="ECO:0000259" key="1">
    <source>
        <dbReference type="Pfam" id="PF00535"/>
    </source>
</evidence>
<dbReference type="AlphaFoldDB" id="A0AA92EWP7"/>
<dbReference type="KEGG" id="panm:D3795_11420"/>
<dbReference type="Proteomes" id="UP000427820">
    <property type="component" value="Chromosome"/>
</dbReference>
<gene>
    <name evidence="2" type="ORF">D3795_11420</name>
</gene>
<dbReference type="InterPro" id="IPR001173">
    <property type="entry name" value="Glyco_trans_2-like"/>
</dbReference>
<dbReference type="SUPFAM" id="SSF53448">
    <property type="entry name" value="Nucleotide-diphospho-sugar transferases"/>
    <property type="match status" value="1"/>
</dbReference>
<proteinExistence type="predicted"/>
<evidence type="ECO:0000313" key="2">
    <source>
        <dbReference type="EMBL" id="QGT96730.1"/>
    </source>
</evidence>
<feature type="domain" description="Glycosyltransferase 2-like" evidence="1">
    <location>
        <begin position="12"/>
        <end position="121"/>
    </location>
</feature>
<dbReference type="CDD" id="cd00761">
    <property type="entry name" value="Glyco_tranf_GTA_type"/>
    <property type="match status" value="1"/>
</dbReference>
<evidence type="ECO:0000313" key="3">
    <source>
        <dbReference type="Proteomes" id="UP000427820"/>
    </source>
</evidence>
<dbReference type="RefSeq" id="WP_156268848.1">
    <property type="nucleotide sequence ID" value="NZ_CP032551.1"/>
</dbReference>
<dbReference type="Pfam" id="PF00535">
    <property type="entry name" value="Glycos_transf_2"/>
    <property type="match status" value="1"/>
</dbReference>
<dbReference type="Gene3D" id="3.90.550.10">
    <property type="entry name" value="Spore Coat Polysaccharide Biosynthesis Protein SpsA, Chain A"/>
    <property type="match status" value="1"/>
</dbReference>
<name>A0AA92EWP7_9GAMM</name>
<sequence>MSDTTLKSASLSIIIPAYNAEDYIEETLDSINKQSQLPEEIIIVDDGSNDRTCEIIRSHKLIDKIKLISTENRGQGIARNLGVRESSSDYLYFFDSDDLIACNFVRDIKKKLSQSNDIDLVFFSGESFLDKNLAKSKFQPRSYLRPFKLDIASQHEFLTHMVANEELSCSPCLYVSKRSLWLENNIQFNCYFHEDEEVLYPLIFSAKKLSILNDVYFFRRIRSNSTMTGIKTIKHTLGYAEVLNSTIRLLKENKSDSMRALLIRRRLGLFAPSYVVAARCSESSLDARLLCLSLIKSRSIKSALKALFFLVTK</sequence>
<reference evidence="2 3" key="1">
    <citation type="submission" date="2018-09" db="EMBL/GenBank/DDBJ databases">
        <title>Whole genome sequencing of Idiomarina andamanensis W-5T (LMG 29773T= JCM 31645T).</title>
        <authorList>
            <person name="Das S.K."/>
        </authorList>
    </citation>
    <scope>NUCLEOTIDE SEQUENCE [LARGE SCALE GENOMIC DNA]</scope>
    <source>
        <strain evidence="2 3">W-5T</strain>
    </source>
</reference>
<accession>A0AA92EWP7</accession>
<dbReference type="InterPro" id="IPR029044">
    <property type="entry name" value="Nucleotide-diphossugar_trans"/>
</dbReference>
<keyword evidence="3" id="KW-1185">Reference proteome</keyword>
<organism evidence="2 3">
    <name type="scientific">Pseudidiomarina andamanensis</name>
    <dbReference type="NCBI Taxonomy" id="1940690"/>
    <lineage>
        <taxon>Bacteria</taxon>
        <taxon>Pseudomonadati</taxon>
        <taxon>Pseudomonadota</taxon>
        <taxon>Gammaproteobacteria</taxon>
        <taxon>Alteromonadales</taxon>
        <taxon>Idiomarinaceae</taxon>
        <taxon>Pseudidiomarina</taxon>
    </lineage>
</organism>